<gene>
    <name evidence="1" type="ORF">TU35_001715</name>
</gene>
<reference evidence="1" key="1">
    <citation type="submission" date="2024-07" db="EMBL/GenBank/DDBJ databases">
        <title>Metagenome and Metagenome-Assembled Genomes of Archaea from a hot spring from the geothermal field of Los Azufres, Mexico.</title>
        <authorList>
            <person name="Marin-Paredes R."/>
            <person name="Martinez-Romero E."/>
            <person name="Servin-Garciduenas L.E."/>
        </authorList>
    </citation>
    <scope>NUCLEOTIDE SEQUENCE</scope>
</reference>
<name>A0ACC6UYS6_9CREN</name>
<evidence type="ECO:0000313" key="1">
    <source>
        <dbReference type="EMBL" id="MFB6489957.1"/>
    </source>
</evidence>
<accession>A0ACC6UYS6</accession>
<dbReference type="Proteomes" id="UP000033636">
    <property type="component" value="Unassembled WGS sequence"/>
</dbReference>
<protein>
    <submittedName>
        <fullName evidence="1">Uncharacterized protein</fullName>
    </submittedName>
</protein>
<comment type="caution">
    <text evidence="1">The sequence shown here is derived from an EMBL/GenBank/DDBJ whole genome shotgun (WGS) entry which is preliminary data.</text>
</comment>
<evidence type="ECO:0000313" key="2">
    <source>
        <dbReference type="Proteomes" id="UP000033636"/>
    </source>
</evidence>
<proteinExistence type="predicted"/>
<dbReference type="EMBL" id="JZWT02000003">
    <property type="protein sequence ID" value="MFB6489957.1"/>
    <property type="molecule type" value="Genomic_DNA"/>
</dbReference>
<sequence length="124" mass="14125">MFWRKEKARSRITEAQAAKIREVLSLIGSGVEYNGRRAIVMTVYSDGAHYVYLVSRSPGYPQYEVEASAALIIQLLKRRALELLSLEDYKWVRIGRRAVKASVAKENAKRALEILDELEREIGA</sequence>
<organism evidence="1 2">
    <name type="scientific">Thermoproteus sp. AZ2</name>
    <dbReference type="NCBI Taxonomy" id="1609232"/>
    <lineage>
        <taxon>Archaea</taxon>
        <taxon>Thermoproteota</taxon>
        <taxon>Thermoprotei</taxon>
        <taxon>Thermoproteales</taxon>
        <taxon>Thermoproteaceae</taxon>
        <taxon>Thermoproteus</taxon>
    </lineage>
</organism>